<sequence length="517" mass="57337">MIMRNAIVEGPGNLNHLGFFNVQPNLTTWAYSIFTSIENAAATAEIRSHDLRTSNQVKKTFSNRKRVRGNDFVCVCETGYSGRLCDSTSDACSSSPCLNNGTCSGGPAGGFVCSCTPDWTGPTCDDPRQSCDDTIYGINGTLRYPENGDQYTHKRDCRWIIQTNQEMVLNLTFTSFNLEEGHECAFDYLEIHDGPTSSRRTIGRYCGTQLSGSSIVSSQSAIYLHFHSDSSVGADGFVIEWTSVEPECGKVMPVANMGSVSSPGYPDHYPSNRNCLWTLAVPPGKRIQLHIATVQMEHHPNCSYDYLKIYDGATEQDRQLAVFCGTNNSAGERPILSSGHNMLIRFHSDESSTDSGFYATYAAVPSIPGCGGVMSLDKGRFTSPGHPNPYENGLLCEWEIRASPGERLRLIFERFELESHPNCKWDALEVWCHLQRSLSRFDEKEGRGPAATSLEHSDLATNGASGWTYGLDPVHIKEALRRVERDRFDSGPLRQQTYVLERRARLFESLSAPVPNL</sequence>
<feature type="disulfide bond" evidence="4">
    <location>
        <begin position="115"/>
        <end position="124"/>
    </location>
</feature>
<keyword evidence="1" id="KW-0677">Repeat</keyword>
<dbReference type="PROSITE" id="PS50026">
    <property type="entry name" value="EGF_3"/>
    <property type="match status" value="1"/>
</dbReference>
<dbReference type="Proteomes" id="UP000821866">
    <property type="component" value="Chromosome 6"/>
</dbReference>
<accession>A0A9J6DQQ3</accession>
<feature type="disulfide bond" evidence="3">
    <location>
        <begin position="248"/>
        <end position="275"/>
    </location>
</feature>
<keyword evidence="4" id="KW-0245">EGF-like domain</keyword>
<dbReference type="FunFam" id="2.60.120.290:FF:000005">
    <property type="entry name" value="Procollagen C-endopeptidase enhancer 1"/>
    <property type="match status" value="1"/>
</dbReference>
<dbReference type="PROSITE" id="PS01180">
    <property type="entry name" value="CUB"/>
    <property type="match status" value="3"/>
</dbReference>
<dbReference type="Gene3D" id="2.60.120.290">
    <property type="entry name" value="Spermadhesin, CUB domain"/>
    <property type="match status" value="3"/>
</dbReference>
<dbReference type="Pfam" id="PF00008">
    <property type="entry name" value="EGF"/>
    <property type="match status" value="1"/>
</dbReference>
<feature type="domain" description="CUB" evidence="5">
    <location>
        <begin position="248"/>
        <end position="364"/>
    </location>
</feature>
<evidence type="ECO:0000256" key="4">
    <source>
        <dbReference type="PROSITE-ProRule" id="PRU00076"/>
    </source>
</evidence>
<evidence type="ECO:0000313" key="7">
    <source>
        <dbReference type="EMBL" id="KAH8024573.1"/>
    </source>
</evidence>
<dbReference type="PANTHER" id="PTHR24251:SF37">
    <property type="entry name" value="CUB DOMAIN-CONTAINING PROTEIN"/>
    <property type="match status" value="1"/>
</dbReference>
<dbReference type="SUPFAM" id="SSF57196">
    <property type="entry name" value="EGF/Laminin"/>
    <property type="match status" value="1"/>
</dbReference>
<proteinExistence type="predicted"/>
<dbReference type="CDD" id="cd00041">
    <property type="entry name" value="CUB"/>
    <property type="match status" value="3"/>
</dbReference>
<dbReference type="VEuPathDB" id="VectorBase:LOC119172937"/>
<evidence type="ECO:0000256" key="2">
    <source>
        <dbReference type="ARBA" id="ARBA00023157"/>
    </source>
</evidence>
<protein>
    <submittedName>
        <fullName evidence="7">Uncharacterized protein</fullName>
    </submittedName>
</protein>
<keyword evidence="8" id="KW-1185">Reference proteome</keyword>
<feature type="domain" description="EGF-like" evidence="6">
    <location>
        <begin position="88"/>
        <end position="125"/>
    </location>
</feature>
<dbReference type="PANTHER" id="PTHR24251">
    <property type="entry name" value="OVOCHYMASE-RELATED"/>
    <property type="match status" value="1"/>
</dbReference>
<evidence type="ECO:0000256" key="3">
    <source>
        <dbReference type="PROSITE-ProRule" id="PRU00059"/>
    </source>
</evidence>
<dbReference type="AlphaFoldDB" id="A0A9J6DQQ3"/>
<comment type="caution">
    <text evidence="4">Lacks conserved residue(s) required for the propagation of feature annotation.</text>
</comment>
<name>A0A9J6DQQ3_RHIMP</name>
<evidence type="ECO:0000256" key="1">
    <source>
        <dbReference type="ARBA" id="ARBA00022737"/>
    </source>
</evidence>
<dbReference type="SMART" id="SM00181">
    <property type="entry name" value="EGF"/>
    <property type="match status" value="1"/>
</dbReference>
<feature type="domain" description="CUB" evidence="5">
    <location>
        <begin position="370"/>
        <end position="441"/>
    </location>
</feature>
<reference evidence="7" key="2">
    <citation type="submission" date="2021-09" db="EMBL/GenBank/DDBJ databases">
        <authorList>
            <person name="Jia N."/>
            <person name="Wang J."/>
            <person name="Shi W."/>
            <person name="Du L."/>
            <person name="Sun Y."/>
            <person name="Zhan W."/>
            <person name="Jiang J."/>
            <person name="Wang Q."/>
            <person name="Zhang B."/>
            <person name="Ji P."/>
            <person name="Sakyi L.B."/>
            <person name="Cui X."/>
            <person name="Yuan T."/>
            <person name="Jiang B."/>
            <person name="Yang W."/>
            <person name="Lam T.T.-Y."/>
            <person name="Chang Q."/>
            <person name="Ding S."/>
            <person name="Wang X."/>
            <person name="Zhu J."/>
            <person name="Ruan X."/>
            <person name="Zhao L."/>
            <person name="Wei J."/>
            <person name="Que T."/>
            <person name="Du C."/>
            <person name="Cheng J."/>
            <person name="Dai P."/>
            <person name="Han X."/>
            <person name="Huang E."/>
            <person name="Gao Y."/>
            <person name="Liu J."/>
            <person name="Shao H."/>
            <person name="Ye R."/>
            <person name="Li L."/>
            <person name="Wei W."/>
            <person name="Wang X."/>
            <person name="Wang C."/>
            <person name="Huo Q."/>
            <person name="Li W."/>
            <person name="Guo W."/>
            <person name="Chen H."/>
            <person name="Chen S."/>
            <person name="Zhou L."/>
            <person name="Zhou L."/>
            <person name="Ni X."/>
            <person name="Tian J."/>
            <person name="Zhou Y."/>
            <person name="Sheng Y."/>
            <person name="Liu T."/>
            <person name="Pan Y."/>
            <person name="Xia L."/>
            <person name="Li J."/>
            <person name="Zhao F."/>
            <person name="Cao W."/>
        </authorList>
    </citation>
    <scope>NUCLEOTIDE SEQUENCE</scope>
    <source>
        <strain evidence="7">Rmic-2018</strain>
        <tissue evidence="7">Larvae</tissue>
    </source>
</reference>
<dbReference type="PROSITE" id="PS00022">
    <property type="entry name" value="EGF_1"/>
    <property type="match status" value="1"/>
</dbReference>
<reference evidence="7" key="1">
    <citation type="journal article" date="2020" name="Cell">
        <title>Large-Scale Comparative Analyses of Tick Genomes Elucidate Their Genetic Diversity and Vector Capacities.</title>
        <authorList>
            <consortium name="Tick Genome and Microbiome Consortium (TIGMIC)"/>
            <person name="Jia N."/>
            <person name="Wang J."/>
            <person name="Shi W."/>
            <person name="Du L."/>
            <person name="Sun Y."/>
            <person name="Zhan W."/>
            <person name="Jiang J.F."/>
            <person name="Wang Q."/>
            <person name="Zhang B."/>
            <person name="Ji P."/>
            <person name="Bell-Sakyi L."/>
            <person name="Cui X.M."/>
            <person name="Yuan T.T."/>
            <person name="Jiang B.G."/>
            <person name="Yang W.F."/>
            <person name="Lam T.T."/>
            <person name="Chang Q.C."/>
            <person name="Ding S.J."/>
            <person name="Wang X.J."/>
            <person name="Zhu J.G."/>
            <person name="Ruan X.D."/>
            <person name="Zhao L."/>
            <person name="Wei J.T."/>
            <person name="Ye R.Z."/>
            <person name="Que T.C."/>
            <person name="Du C.H."/>
            <person name="Zhou Y.H."/>
            <person name="Cheng J.X."/>
            <person name="Dai P.F."/>
            <person name="Guo W.B."/>
            <person name="Han X.H."/>
            <person name="Huang E.J."/>
            <person name="Li L.F."/>
            <person name="Wei W."/>
            <person name="Gao Y.C."/>
            <person name="Liu J.Z."/>
            <person name="Shao H.Z."/>
            <person name="Wang X."/>
            <person name="Wang C.C."/>
            <person name="Yang T.C."/>
            <person name="Huo Q.B."/>
            <person name="Li W."/>
            <person name="Chen H.Y."/>
            <person name="Chen S.E."/>
            <person name="Zhou L.G."/>
            <person name="Ni X.B."/>
            <person name="Tian J.H."/>
            <person name="Sheng Y."/>
            <person name="Liu T."/>
            <person name="Pan Y.S."/>
            <person name="Xia L.Y."/>
            <person name="Li J."/>
            <person name="Zhao F."/>
            <person name="Cao W.C."/>
        </authorList>
    </citation>
    <scope>NUCLEOTIDE SEQUENCE</scope>
    <source>
        <strain evidence="7">Rmic-2018</strain>
    </source>
</reference>
<evidence type="ECO:0000259" key="5">
    <source>
        <dbReference type="PROSITE" id="PS01180"/>
    </source>
</evidence>
<dbReference type="InterPro" id="IPR000742">
    <property type="entry name" value="EGF"/>
</dbReference>
<dbReference type="EMBL" id="JABSTU010000008">
    <property type="protein sequence ID" value="KAH8024573.1"/>
    <property type="molecule type" value="Genomic_DNA"/>
</dbReference>
<dbReference type="FunFam" id="2.60.120.290:FF:000013">
    <property type="entry name" value="Membrane frizzled-related protein"/>
    <property type="match status" value="1"/>
</dbReference>
<dbReference type="Gene3D" id="2.10.25.10">
    <property type="entry name" value="Laminin"/>
    <property type="match status" value="1"/>
</dbReference>
<dbReference type="SUPFAM" id="SSF49854">
    <property type="entry name" value="Spermadhesin, CUB domain"/>
    <property type="match status" value="3"/>
</dbReference>
<evidence type="ECO:0000313" key="8">
    <source>
        <dbReference type="Proteomes" id="UP000821866"/>
    </source>
</evidence>
<evidence type="ECO:0000259" key="6">
    <source>
        <dbReference type="PROSITE" id="PS50026"/>
    </source>
</evidence>
<dbReference type="InterPro" id="IPR000859">
    <property type="entry name" value="CUB_dom"/>
</dbReference>
<dbReference type="InterPro" id="IPR035914">
    <property type="entry name" value="Sperma_CUB_dom_sf"/>
</dbReference>
<dbReference type="SMART" id="SM00042">
    <property type="entry name" value="CUB"/>
    <property type="match status" value="3"/>
</dbReference>
<feature type="domain" description="CUB" evidence="5">
    <location>
        <begin position="131"/>
        <end position="244"/>
    </location>
</feature>
<organism evidence="7 8">
    <name type="scientific">Rhipicephalus microplus</name>
    <name type="common">Cattle tick</name>
    <name type="synonym">Boophilus microplus</name>
    <dbReference type="NCBI Taxonomy" id="6941"/>
    <lineage>
        <taxon>Eukaryota</taxon>
        <taxon>Metazoa</taxon>
        <taxon>Ecdysozoa</taxon>
        <taxon>Arthropoda</taxon>
        <taxon>Chelicerata</taxon>
        <taxon>Arachnida</taxon>
        <taxon>Acari</taxon>
        <taxon>Parasitiformes</taxon>
        <taxon>Ixodida</taxon>
        <taxon>Ixodoidea</taxon>
        <taxon>Ixodidae</taxon>
        <taxon>Rhipicephalinae</taxon>
        <taxon>Rhipicephalus</taxon>
        <taxon>Boophilus</taxon>
    </lineage>
</organism>
<comment type="caution">
    <text evidence="7">The sequence shown here is derived from an EMBL/GenBank/DDBJ whole genome shotgun (WGS) entry which is preliminary data.</text>
</comment>
<keyword evidence="2 4" id="KW-1015">Disulfide bond</keyword>
<dbReference type="Pfam" id="PF00431">
    <property type="entry name" value="CUB"/>
    <property type="match status" value="3"/>
</dbReference>
<dbReference type="CDD" id="cd00054">
    <property type="entry name" value="EGF_CA"/>
    <property type="match status" value="1"/>
</dbReference>
<gene>
    <name evidence="7" type="ORF">HPB51_025555</name>
</gene>